<keyword evidence="1" id="KW-0472">Membrane</keyword>
<evidence type="ECO:0000313" key="2">
    <source>
        <dbReference type="EMBL" id="OZS77190.1"/>
    </source>
</evidence>
<keyword evidence="3" id="KW-1185">Reference proteome</keyword>
<keyword evidence="1" id="KW-1133">Transmembrane helix</keyword>
<keyword evidence="1" id="KW-0812">Transmembrane</keyword>
<dbReference type="RefSeq" id="WP_094944040.1">
    <property type="nucleotide sequence ID" value="NZ_NOKQ01000276.1"/>
</dbReference>
<evidence type="ECO:0000313" key="3">
    <source>
        <dbReference type="Proteomes" id="UP000217065"/>
    </source>
</evidence>
<dbReference type="InterPro" id="IPR009293">
    <property type="entry name" value="UPF0478"/>
</dbReference>
<sequence length="162" mass="18141">MENLLYIAAIIAAVGFLVLCVSLAITFFSVKKTLANVAVTVEHLDANLQDMTKETALLLHKTNALTEDIQYKSSQLNGLVTSVKGFGDTVNQFNSSMQRITSSVTNEVEKNEDKIAQVVQWSNVVLGIRDQWKERKSLEEAGYYTYKAKQTKKEDPTYQSNL</sequence>
<evidence type="ECO:0000256" key="1">
    <source>
        <dbReference type="SAM" id="Phobius"/>
    </source>
</evidence>
<dbReference type="Proteomes" id="UP000217065">
    <property type="component" value="Unassembled WGS sequence"/>
</dbReference>
<comment type="caution">
    <text evidence="2">The sequence shown here is derived from an EMBL/GenBank/DDBJ whole genome shotgun (WGS) entry which is preliminary data.</text>
</comment>
<organism evidence="2 3">
    <name type="scientific">Tetzosporium hominis</name>
    <dbReference type="NCBI Taxonomy" id="2020506"/>
    <lineage>
        <taxon>Bacteria</taxon>
        <taxon>Bacillati</taxon>
        <taxon>Bacillota</taxon>
        <taxon>Bacilli</taxon>
        <taxon>Bacillales</taxon>
        <taxon>Caryophanaceae</taxon>
        <taxon>Tetzosporium</taxon>
    </lineage>
</organism>
<reference evidence="2 3" key="1">
    <citation type="submission" date="2017-07" db="EMBL/GenBank/DDBJ databases">
        <title>Tetzosporium hominis gen.nov. sp.nov.</title>
        <authorList>
            <person name="Tetz G."/>
            <person name="Tetz V."/>
        </authorList>
    </citation>
    <scope>NUCLEOTIDE SEQUENCE [LARGE SCALE GENOMIC DNA]</scope>
    <source>
        <strain evidence="2 3">VT-49</strain>
    </source>
</reference>
<dbReference type="OrthoDB" id="2366030at2"/>
<dbReference type="PANTHER" id="PTHR40070:SF1">
    <property type="entry name" value="UPF0478 PROTEIN YTXG"/>
    <property type="match status" value="1"/>
</dbReference>
<dbReference type="AlphaFoldDB" id="A0A264W0S7"/>
<gene>
    <name evidence="2" type="ORF">CF394_12510</name>
</gene>
<accession>A0A264W0S7</accession>
<dbReference type="Pfam" id="PF06103">
    <property type="entry name" value="DUF948"/>
    <property type="match status" value="1"/>
</dbReference>
<name>A0A264W0S7_9BACL</name>
<dbReference type="PANTHER" id="PTHR40070">
    <property type="entry name" value="UPF0478 PROTEIN YTXG"/>
    <property type="match status" value="1"/>
</dbReference>
<dbReference type="EMBL" id="NOKQ01000276">
    <property type="protein sequence ID" value="OZS77190.1"/>
    <property type="molecule type" value="Genomic_DNA"/>
</dbReference>
<proteinExistence type="predicted"/>
<protein>
    <submittedName>
        <fullName evidence="2">DUF948 domain containing protein</fullName>
    </submittedName>
</protein>
<feature type="transmembrane region" description="Helical" evidence="1">
    <location>
        <begin position="6"/>
        <end position="28"/>
    </location>
</feature>